<dbReference type="PANTHER" id="PTHR30149:SF0">
    <property type="entry name" value="HYDROGENASE MATURATION FACTOR HYPD"/>
    <property type="match status" value="1"/>
</dbReference>
<dbReference type="GO" id="GO:0005506">
    <property type="term" value="F:iron ion binding"/>
    <property type="evidence" value="ECO:0007669"/>
    <property type="project" value="TreeGrafter"/>
</dbReference>
<name>A0A833DUK2_9CREN</name>
<dbReference type="Gene3D" id="3.40.50.11750">
    <property type="entry name" value="HypD, alpha/beta domain 1"/>
    <property type="match status" value="2"/>
</dbReference>
<dbReference type="Gene3D" id="6.10.20.100">
    <property type="match status" value="1"/>
</dbReference>
<dbReference type="PANTHER" id="PTHR30149">
    <property type="entry name" value="HYDROGENASE PROTEIN ASSEMBLY PROTEIN HYPD"/>
    <property type="match status" value="1"/>
</dbReference>
<dbReference type="GO" id="GO:0051604">
    <property type="term" value="P:protein maturation"/>
    <property type="evidence" value="ECO:0007669"/>
    <property type="project" value="TreeGrafter"/>
</dbReference>
<keyword evidence="3" id="KW-0408">Iron</keyword>
<dbReference type="Pfam" id="PF01924">
    <property type="entry name" value="HypD"/>
    <property type="match status" value="1"/>
</dbReference>
<dbReference type="InterPro" id="IPR042243">
    <property type="entry name" value="HypD_1"/>
</dbReference>
<dbReference type="InterPro" id="IPR042244">
    <property type="entry name" value="HypD_2_sf"/>
</dbReference>
<dbReference type="Proteomes" id="UP000605805">
    <property type="component" value="Unassembled WGS sequence"/>
</dbReference>
<dbReference type="GO" id="GO:0051539">
    <property type="term" value="F:4 iron, 4 sulfur cluster binding"/>
    <property type="evidence" value="ECO:0007669"/>
    <property type="project" value="TreeGrafter"/>
</dbReference>
<evidence type="ECO:0000313" key="4">
    <source>
        <dbReference type="EMBL" id="HIP56979.1"/>
    </source>
</evidence>
<evidence type="ECO:0000256" key="2">
    <source>
        <dbReference type="ARBA" id="ARBA00022723"/>
    </source>
</evidence>
<evidence type="ECO:0000256" key="3">
    <source>
        <dbReference type="ARBA" id="ARBA00023004"/>
    </source>
</evidence>
<dbReference type="NCBIfam" id="TIGR00075">
    <property type="entry name" value="hypD"/>
    <property type="match status" value="1"/>
</dbReference>
<comment type="caution">
    <text evidence="4">The sequence shown here is derived from an EMBL/GenBank/DDBJ whole genome shotgun (WGS) entry which is preliminary data.</text>
</comment>
<accession>A0A833DUK2</accession>
<sequence>MNSAKQHGFDIRERIRRLYIVNPESKRIIERIAKLAQQLGSDVKIMNFCGTHEWTISHYGIRTVIPRNVDLVAGPGCPVCITPGLYVEELIRLSFEGFTILTYGDAFRLPARPTASIKSLAEAKARGGDVVVVYSFFDAIKLARSNPGRKYIFFAIGFETTMPCTAEPLVKDRVPKNLMILSAYRFTPPIMRWLLESERDVEIHGVIAPGHVSSIIGASAWSFLVERYSIPTVVAGFEPVDILLAIVFILHQLVHRKPRLINEYVRVVRDEGNTYVRKLISEVYDVVDAYWRGVGIVPESGAALKHRYSEFDAQYQLGLREPSVVDDIMPGCRCRDVILGKVKPVECPHFMKTCRPNAPYGPCMVGSEGTCRIWAENLPQILNEVAI</sequence>
<dbReference type="AlphaFoldDB" id="A0A833DUK2"/>
<proteinExistence type="inferred from homology"/>
<keyword evidence="2" id="KW-0479">Metal-binding</keyword>
<organism evidence="4 5">
    <name type="scientific">Ignisphaera aggregans</name>
    <dbReference type="NCBI Taxonomy" id="334771"/>
    <lineage>
        <taxon>Archaea</taxon>
        <taxon>Thermoproteota</taxon>
        <taxon>Thermoprotei</taxon>
        <taxon>Desulfurococcales</taxon>
        <taxon>Desulfurococcaceae</taxon>
        <taxon>Ignisphaera</taxon>
    </lineage>
</organism>
<evidence type="ECO:0000256" key="1">
    <source>
        <dbReference type="ARBA" id="ARBA00007888"/>
    </source>
</evidence>
<protein>
    <submittedName>
        <fullName evidence="4">Hydrogenase formation protein HypD</fullName>
    </submittedName>
</protein>
<evidence type="ECO:0000313" key="5">
    <source>
        <dbReference type="Proteomes" id="UP000605805"/>
    </source>
</evidence>
<reference evidence="4" key="1">
    <citation type="journal article" date="2020" name="ISME J.">
        <title>Gammaproteobacteria mediating utilization of methyl-, sulfur- and petroleum organic compounds in deep ocean hydrothermal plumes.</title>
        <authorList>
            <person name="Zhou Z."/>
            <person name="Liu Y."/>
            <person name="Pan J."/>
            <person name="Cron B.R."/>
            <person name="Toner B.M."/>
            <person name="Anantharaman K."/>
            <person name="Breier J.A."/>
            <person name="Dick G.J."/>
            <person name="Li M."/>
        </authorList>
    </citation>
    <scope>NUCLEOTIDE SEQUENCE</scope>
    <source>
        <strain evidence="4">SZUA-1435</strain>
    </source>
</reference>
<comment type="similarity">
    <text evidence="1">Belongs to the HypD family.</text>
</comment>
<dbReference type="EMBL" id="DQTV01000047">
    <property type="protein sequence ID" value="HIP56979.1"/>
    <property type="molecule type" value="Genomic_DNA"/>
</dbReference>
<dbReference type="PIRSF" id="PIRSF005622">
    <property type="entry name" value="Hydrgn_mat_hypD"/>
    <property type="match status" value="1"/>
</dbReference>
<dbReference type="InterPro" id="IPR002780">
    <property type="entry name" value="Hyd_form_HypD"/>
</dbReference>
<dbReference type="GO" id="GO:0070025">
    <property type="term" value="F:carbon monoxide binding"/>
    <property type="evidence" value="ECO:0007669"/>
    <property type="project" value="TreeGrafter"/>
</dbReference>
<gene>
    <name evidence="4" type="primary">hypD</name>
    <name evidence="4" type="ORF">EYH02_02775</name>
</gene>